<dbReference type="GO" id="GO:0032991">
    <property type="term" value="C:protein-containing complex"/>
    <property type="evidence" value="ECO:0007669"/>
    <property type="project" value="TreeGrafter"/>
</dbReference>
<organism evidence="1 2">
    <name type="scientific">Terfezia boudieri ATCC MYA-4762</name>
    <dbReference type="NCBI Taxonomy" id="1051890"/>
    <lineage>
        <taxon>Eukaryota</taxon>
        <taxon>Fungi</taxon>
        <taxon>Dikarya</taxon>
        <taxon>Ascomycota</taxon>
        <taxon>Pezizomycotina</taxon>
        <taxon>Pezizomycetes</taxon>
        <taxon>Pezizales</taxon>
        <taxon>Pezizaceae</taxon>
        <taxon>Terfezia</taxon>
    </lineage>
</organism>
<dbReference type="GO" id="GO:0005829">
    <property type="term" value="C:cytosol"/>
    <property type="evidence" value="ECO:0007669"/>
    <property type="project" value="TreeGrafter"/>
</dbReference>
<dbReference type="Pfam" id="PF10294">
    <property type="entry name" value="Methyltransf_16"/>
    <property type="match status" value="1"/>
</dbReference>
<keyword evidence="2" id="KW-1185">Reference proteome</keyword>
<dbReference type="PANTHER" id="PTHR14614:SF109">
    <property type="entry name" value="RIBOSOMAL LYSINE N-METHYLTRANSFERASE 5"/>
    <property type="match status" value="1"/>
</dbReference>
<proteinExistence type="predicted"/>
<dbReference type="AlphaFoldDB" id="A0A3N4LZC5"/>
<accession>A0A3N4LZC5</accession>
<protein>
    <recommendedName>
        <fullName evidence="3">S-adenosyl-L-methionine-dependent methyltransferase</fullName>
    </recommendedName>
</protein>
<dbReference type="STRING" id="1051890.A0A3N4LZC5"/>
<name>A0A3N4LZC5_9PEZI</name>
<gene>
    <name evidence="1" type="ORF">L211DRAFT_822034</name>
</gene>
<sequence length="315" mass="33841">MTLQTFLALLGDPLDGTNNDTLYEDTFAVLAHRPPPKNLGFIDHTSSSLSVTVNGHDFAINQSPQLLKSQRAGGTTGAVVWSLTPLLASFLTSPTNPLAVHGILTPQATILELGSGVSSILALSFAVAPQYLRPARIVLSDQEYVLKIARQNVEDNLHAAGQPGSVSPLILDLISLDWERDSLHHHPAFSQGSGMGHISLVVVVDCIYNESLIPHLIETCVDACSTTSTSFNTVHSSLLNSESGTLVLVALELRSPDVLDCFLEQFTMYFKVWRVPDSLVSKELRTGADAEGETVGSGYAVYCGTLMGNVNQAKR</sequence>
<dbReference type="PANTHER" id="PTHR14614">
    <property type="entry name" value="HEPATOCELLULAR CARCINOMA-ASSOCIATED ANTIGEN"/>
    <property type="match status" value="1"/>
</dbReference>
<evidence type="ECO:0000313" key="2">
    <source>
        <dbReference type="Proteomes" id="UP000267821"/>
    </source>
</evidence>
<evidence type="ECO:0008006" key="3">
    <source>
        <dbReference type="Google" id="ProtNLM"/>
    </source>
</evidence>
<dbReference type="EMBL" id="ML121536">
    <property type="protein sequence ID" value="RPB26031.1"/>
    <property type="molecule type" value="Genomic_DNA"/>
</dbReference>
<dbReference type="Proteomes" id="UP000267821">
    <property type="component" value="Unassembled WGS sequence"/>
</dbReference>
<dbReference type="OrthoDB" id="2529286at2759"/>
<dbReference type="InParanoid" id="A0A3N4LZC5"/>
<reference evidence="1 2" key="1">
    <citation type="journal article" date="2018" name="Nat. Ecol. Evol.">
        <title>Pezizomycetes genomes reveal the molecular basis of ectomycorrhizal truffle lifestyle.</title>
        <authorList>
            <person name="Murat C."/>
            <person name="Payen T."/>
            <person name="Noel B."/>
            <person name="Kuo A."/>
            <person name="Morin E."/>
            <person name="Chen J."/>
            <person name="Kohler A."/>
            <person name="Krizsan K."/>
            <person name="Balestrini R."/>
            <person name="Da Silva C."/>
            <person name="Montanini B."/>
            <person name="Hainaut M."/>
            <person name="Levati E."/>
            <person name="Barry K.W."/>
            <person name="Belfiori B."/>
            <person name="Cichocki N."/>
            <person name="Clum A."/>
            <person name="Dockter R.B."/>
            <person name="Fauchery L."/>
            <person name="Guy J."/>
            <person name="Iotti M."/>
            <person name="Le Tacon F."/>
            <person name="Lindquist E.A."/>
            <person name="Lipzen A."/>
            <person name="Malagnac F."/>
            <person name="Mello A."/>
            <person name="Molinier V."/>
            <person name="Miyauchi S."/>
            <person name="Poulain J."/>
            <person name="Riccioni C."/>
            <person name="Rubini A."/>
            <person name="Sitrit Y."/>
            <person name="Splivallo R."/>
            <person name="Traeger S."/>
            <person name="Wang M."/>
            <person name="Zifcakova L."/>
            <person name="Wipf D."/>
            <person name="Zambonelli A."/>
            <person name="Paolocci F."/>
            <person name="Nowrousian M."/>
            <person name="Ottonello S."/>
            <person name="Baldrian P."/>
            <person name="Spatafora J.W."/>
            <person name="Henrissat B."/>
            <person name="Nagy L.G."/>
            <person name="Aury J.M."/>
            <person name="Wincker P."/>
            <person name="Grigoriev I.V."/>
            <person name="Bonfante P."/>
            <person name="Martin F.M."/>
        </authorList>
    </citation>
    <scope>NUCLEOTIDE SEQUENCE [LARGE SCALE GENOMIC DNA]</scope>
    <source>
        <strain evidence="1 2">ATCC MYA-4762</strain>
    </source>
</reference>
<dbReference type="Gene3D" id="3.40.50.150">
    <property type="entry name" value="Vaccinia Virus protein VP39"/>
    <property type="match status" value="1"/>
</dbReference>
<dbReference type="InterPro" id="IPR029063">
    <property type="entry name" value="SAM-dependent_MTases_sf"/>
</dbReference>
<dbReference type="InterPro" id="IPR019410">
    <property type="entry name" value="Methyltransf_16"/>
</dbReference>
<evidence type="ECO:0000313" key="1">
    <source>
        <dbReference type="EMBL" id="RPB26031.1"/>
    </source>
</evidence>
<dbReference type="GO" id="GO:0008757">
    <property type="term" value="F:S-adenosylmethionine-dependent methyltransferase activity"/>
    <property type="evidence" value="ECO:0007669"/>
    <property type="project" value="UniProtKB-ARBA"/>
</dbReference>
<dbReference type="FunCoup" id="A0A3N4LZC5">
    <property type="interactions" value="5"/>
</dbReference>